<evidence type="ECO:0000256" key="1">
    <source>
        <dbReference type="ARBA" id="ARBA00005781"/>
    </source>
</evidence>
<dbReference type="PANTHER" id="PTHR15680:SF9">
    <property type="entry name" value="LARGE RIBOSOMAL SUBUNIT PROTEIN BL19M"/>
    <property type="match status" value="1"/>
</dbReference>
<accession>H9UIF1</accession>
<dbReference type="KEGG" id="sfc:Spiaf_1216"/>
<dbReference type="HAMAP" id="MF_00402">
    <property type="entry name" value="Ribosomal_bL19"/>
    <property type="match status" value="1"/>
</dbReference>
<keyword evidence="2 5" id="KW-0689">Ribosomal protein</keyword>
<comment type="similarity">
    <text evidence="1 5 6">Belongs to the bacterial ribosomal protein bL19 family.</text>
</comment>
<dbReference type="Pfam" id="PF01245">
    <property type="entry name" value="Ribosomal_L19"/>
    <property type="match status" value="1"/>
</dbReference>
<dbReference type="GO" id="GO:0006412">
    <property type="term" value="P:translation"/>
    <property type="evidence" value="ECO:0007669"/>
    <property type="project" value="UniProtKB-UniRule"/>
</dbReference>
<dbReference type="InterPro" id="IPR018257">
    <property type="entry name" value="Ribosomal_bL19_CS"/>
</dbReference>
<evidence type="ECO:0000256" key="6">
    <source>
        <dbReference type="RuleBase" id="RU000559"/>
    </source>
</evidence>
<dbReference type="InterPro" id="IPR008991">
    <property type="entry name" value="Translation_prot_SH3-like_sf"/>
</dbReference>
<dbReference type="STRING" id="889378.Spiaf_1216"/>
<dbReference type="AlphaFoldDB" id="H9UIF1"/>
<dbReference type="PRINTS" id="PR00061">
    <property type="entry name" value="RIBOSOMALL19"/>
</dbReference>
<dbReference type="NCBIfam" id="TIGR01024">
    <property type="entry name" value="rplS_bact"/>
    <property type="match status" value="1"/>
</dbReference>
<dbReference type="PROSITE" id="PS01015">
    <property type="entry name" value="RIBOSOMAL_L19"/>
    <property type="match status" value="1"/>
</dbReference>
<protein>
    <recommendedName>
        <fullName evidence="4 5">Large ribosomal subunit protein bL19</fullName>
    </recommendedName>
</protein>
<organism evidence="7 8">
    <name type="scientific">Spirochaeta africana (strain ATCC 700263 / DSM 8902 / Z-7692)</name>
    <dbReference type="NCBI Taxonomy" id="889378"/>
    <lineage>
        <taxon>Bacteria</taxon>
        <taxon>Pseudomonadati</taxon>
        <taxon>Spirochaetota</taxon>
        <taxon>Spirochaetia</taxon>
        <taxon>Spirochaetales</taxon>
        <taxon>Spirochaetaceae</taxon>
        <taxon>Spirochaeta</taxon>
    </lineage>
</organism>
<evidence type="ECO:0000313" key="7">
    <source>
        <dbReference type="EMBL" id="AFG37294.1"/>
    </source>
</evidence>
<keyword evidence="3 5" id="KW-0687">Ribonucleoprotein</keyword>
<dbReference type="SUPFAM" id="SSF50104">
    <property type="entry name" value="Translation proteins SH3-like domain"/>
    <property type="match status" value="1"/>
</dbReference>
<evidence type="ECO:0000256" key="4">
    <source>
        <dbReference type="ARBA" id="ARBA00035171"/>
    </source>
</evidence>
<gene>
    <name evidence="5" type="primary">rplS</name>
    <name evidence="7" type="ordered locus">Spiaf_1216</name>
</gene>
<comment type="function">
    <text evidence="5 6">This protein is located at the 30S-50S ribosomal subunit interface and may play a role in the structure and function of the aminoacyl-tRNA binding site.</text>
</comment>
<dbReference type="InterPro" id="IPR038657">
    <property type="entry name" value="Ribosomal_bL19_sf"/>
</dbReference>
<dbReference type="PANTHER" id="PTHR15680">
    <property type="entry name" value="RIBOSOMAL PROTEIN L19"/>
    <property type="match status" value="1"/>
</dbReference>
<keyword evidence="8" id="KW-1185">Reference proteome</keyword>
<dbReference type="PIRSF" id="PIRSF002191">
    <property type="entry name" value="Ribosomal_L19"/>
    <property type="match status" value="1"/>
</dbReference>
<dbReference type="FunFam" id="2.30.30.790:FF:000001">
    <property type="entry name" value="50S ribosomal protein L19"/>
    <property type="match status" value="1"/>
</dbReference>
<reference evidence="8" key="1">
    <citation type="journal article" date="2013" name="Stand. Genomic Sci.">
        <title>Complete genome sequence of the halophilic bacterium Spirochaeta africana type strain (Z-7692(T)) from the alkaline Lake Magadi in the East African Rift.</title>
        <authorList>
            <person name="Liolos K."/>
            <person name="Abt B."/>
            <person name="Scheuner C."/>
            <person name="Teshima H."/>
            <person name="Held B."/>
            <person name="Lapidus A."/>
            <person name="Nolan M."/>
            <person name="Lucas S."/>
            <person name="Deshpande S."/>
            <person name="Cheng J.F."/>
            <person name="Tapia R."/>
            <person name="Goodwin L.A."/>
            <person name="Pitluck S."/>
            <person name="Pagani I."/>
            <person name="Ivanova N."/>
            <person name="Mavromatis K."/>
            <person name="Mikhailova N."/>
            <person name="Huntemann M."/>
            <person name="Pati A."/>
            <person name="Chen A."/>
            <person name="Palaniappan K."/>
            <person name="Land M."/>
            <person name="Rohde M."/>
            <person name="Tindall B.J."/>
            <person name="Detter J.C."/>
            <person name="Goker M."/>
            <person name="Bristow J."/>
            <person name="Eisen J.A."/>
            <person name="Markowitz V."/>
            <person name="Hugenholtz P."/>
            <person name="Woyke T."/>
            <person name="Klenk H.P."/>
            <person name="Kyrpides N.C."/>
        </authorList>
    </citation>
    <scope>NUCLEOTIDE SEQUENCE</scope>
    <source>
        <strain evidence="8">ATCC 700263 / DSM 8902 / Z-7692</strain>
    </source>
</reference>
<evidence type="ECO:0000313" key="8">
    <source>
        <dbReference type="Proteomes" id="UP000007383"/>
    </source>
</evidence>
<dbReference type="OrthoDB" id="9803541at2"/>
<proteinExistence type="inferred from homology"/>
<dbReference type="RefSeq" id="WP_014455283.1">
    <property type="nucleotide sequence ID" value="NC_017098.1"/>
</dbReference>
<dbReference type="EMBL" id="CP003282">
    <property type="protein sequence ID" value="AFG37294.1"/>
    <property type="molecule type" value="Genomic_DNA"/>
</dbReference>
<evidence type="ECO:0000256" key="3">
    <source>
        <dbReference type="ARBA" id="ARBA00023274"/>
    </source>
</evidence>
<dbReference type="HOGENOM" id="CLU_103507_2_2_12"/>
<evidence type="ECO:0000256" key="2">
    <source>
        <dbReference type="ARBA" id="ARBA00022980"/>
    </source>
</evidence>
<name>H9UIF1_SPIAZ</name>
<sequence>MDAIKAVENTQLKEGRDDFRIGDTVKVHFNIVEGKTERIQVYEGIVIQRANEGSRASFTVRKISYGVGVERVFPTHSPRIQRIEVVRRGRVRRAKLYYLRDRVGKAAKVRELIKKKVK</sequence>
<dbReference type="PATRIC" id="fig|889378.3.peg.1215"/>
<dbReference type="InterPro" id="IPR001857">
    <property type="entry name" value="Ribosomal_bL19"/>
</dbReference>
<dbReference type="eggNOG" id="COG0335">
    <property type="taxonomic scope" value="Bacteria"/>
</dbReference>
<dbReference type="Proteomes" id="UP000007383">
    <property type="component" value="Chromosome"/>
</dbReference>
<evidence type="ECO:0000256" key="5">
    <source>
        <dbReference type="HAMAP-Rule" id="MF_00402"/>
    </source>
</evidence>
<dbReference type="Gene3D" id="2.30.30.790">
    <property type="match status" value="1"/>
</dbReference>
<dbReference type="GO" id="GO:0003735">
    <property type="term" value="F:structural constituent of ribosome"/>
    <property type="evidence" value="ECO:0007669"/>
    <property type="project" value="InterPro"/>
</dbReference>
<dbReference type="GO" id="GO:0022625">
    <property type="term" value="C:cytosolic large ribosomal subunit"/>
    <property type="evidence" value="ECO:0007669"/>
    <property type="project" value="TreeGrafter"/>
</dbReference>